<feature type="region of interest" description="Disordered" evidence="5">
    <location>
        <begin position="172"/>
        <end position="212"/>
    </location>
</feature>
<evidence type="ECO:0000256" key="4">
    <source>
        <dbReference type="SAM" id="Coils"/>
    </source>
</evidence>
<feature type="coiled-coil region" evidence="4">
    <location>
        <begin position="111"/>
        <end position="138"/>
    </location>
</feature>
<keyword evidence="1" id="KW-0597">Phosphoprotein</keyword>
<dbReference type="FunFam" id="1.10.287.110:FF:000035">
    <property type="entry name" value="DnaJ homolog subfamily C member 9"/>
    <property type="match status" value="1"/>
</dbReference>
<keyword evidence="8" id="KW-1185">Reference proteome</keyword>
<dbReference type="Pfam" id="PF23302">
    <property type="entry name" value="HTH_DNAJC9"/>
    <property type="match status" value="1"/>
</dbReference>
<evidence type="ECO:0000256" key="5">
    <source>
        <dbReference type="SAM" id="MobiDB-lite"/>
    </source>
</evidence>
<dbReference type="CDD" id="cd06257">
    <property type="entry name" value="DnaJ"/>
    <property type="match status" value="1"/>
</dbReference>
<dbReference type="InterPro" id="IPR052594">
    <property type="entry name" value="J_domain-containing_protein"/>
</dbReference>
<dbReference type="PANTHER" id="PTHR44144:SF1">
    <property type="entry name" value="DNAJ HOMOLOG SUBFAMILY C MEMBER 9"/>
    <property type="match status" value="1"/>
</dbReference>
<dbReference type="PANTHER" id="PTHR44144">
    <property type="entry name" value="DNAJ HOMOLOG SUBFAMILY C MEMBER 9"/>
    <property type="match status" value="1"/>
</dbReference>
<dbReference type="PROSITE" id="PS50076">
    <property type="entry name" value="DNAJ_2"/>
    <property type="match status" value="1"/>
</dbReference>
<dbReference type="Proteomes" id="UP001591681">
    <property type="component" value="Unassembled WGS sequence"/>
</dbReference>
<comment type="caution">
    <text evidence="7">The sequence shown here is derived from an EMBL/GenBank/DDBJ whole genome shotgun (WGS) entry which is preliminary data.</text>
</comment>
<feature type="domain" description="J" evidence="6">
    <location>
        <begin position="15"/>
        <end position="80"/>
    </location>
</feature>
<evidence type="ECO:0000313" key="8">
    <source>
        <dbReference type="Proteomes" id="UP001591681"/>
    </source>
</evidence>
<accession>A0ABD1J6S6</accession>
<feature type="compositionally biased region" description="Basic and acidic residues" evidence="5">
    <location>
        <begin position="191"/>
        <end position="206"/>
    </location>
</feature>
<evidence type="ECO:0000313" key="7">
    <source>
        <dbReference type="EMBL" id="KAL2082898.1"/>
    </source>
</evidence>
<dbReference type="AlphaFoldDB" id="A0ABD1J6S6"/>
<reference evidence="7 8" key="1">
    <citation type="submission" date="2024-09" db="EMBL/GenBank/DDBJ databases">
        <title>A chromosome-level genome assembly of Gray's grenadier anchovy, Coilia grayii.</title>
        <authorList>
            <person name="Fu Z."/>
        </authorList>
    </citation>
    <scope>NUCLEOTIDE SEQUENCE [LARGE SCALE GENOMIC DNA]</scope>
    <source>
        <strain evidence="7">G4</strain>
        <tissue evidence="7">Muscle</tissue>
    </source>
</reference>
<dbReference type="InterPro" id="IPR036869">
    <property type="entry name" value="J_dom_sf"/>
</dbReference>
<gene>
    <name evidence="7" type="ORF">ACEWY4_020671</name>
</gene>
<dbReference type="Pfam" id="PF00226">
    <property type="entry name" value="DnaJ"/>
    <property type="match status" value="1"/>
</dbReference>
<proteinExistence type="predicted"/>
<evidence type="ECO:0000256" key="3">
    <source>
        <dbReference type="ARBA" id="ARBA00071610"/>
    </source>
</evidence>
<comment type="function">
    <text evidence="2">Acts as a dual histone chaperone and heat shock co-chaperone. As a histone chaperone, forms a co-chaperone complex with MCM2 and histone H3-H4 heterodimers; and may thereby assist MCM2 in histone H3-H4 heterodimer recognition and facilitate the assembly of histones into nucleosomes. May also act as a histone co-chaperone together with TONSL. May recruit histone chaperones ASF1A, NASP and SPT2 to histone H3-H4 heterodimers. Also plays a role as co-chaperone of the HSP70 family of molecular chaperone proteins, such as HSPA1A, HSPA1B and HSPA8. As a co-chaperone, may play a role in the recruitment of HSP70-type molecular chaperone machinery to histone H3-H4 substrates, thereby maintaining the histone structural integrity. Exhibits activity to assemble histones onto DNA in vitro.</text>
</comment>
<dbReference type="InterPro" id="IPR001623">
    <property type="entry name" value="DnaJ_domain"/>
</dbReference>
<keyword evidence="4" id="KW-0175">Coiled coil</keyword>
<organism evidence="7 8">
    <name type="scientific">Coilia grayii</name>
    <name type="common">Gray's grenadier anchovy</name>
    <dbReference type="NCBI Taxonomy" id="363190"/>
    <lineage>
        <taxon>Eukaryota</taxon>
        <taxon>Metazoa</taxon>
        <taxon>Chordata</taxon>
        <taxon>Craniata</taxon>
        <taxon>Vertebrata</taxon>
        <taxon>Euteleostomi</taxon>
        <taxon>Actinopterygii</taxon>
        <taxon>Neopterygii</taxon>
        <taxon>Teleostei</taxon>
        <taxon>Clupei</taxon>
        <taxon>Clupeiformes</taxon>
        <taxon>Clupeoidei</taxon>
        <taxon>Engraulidae</taxon>
        <taxon>Coilinae</taxon>
        <taxon>Coilia</taxon>
    </lineage>
</organism>
<evidence type="ECO:0000259" key="6">
    <source>
        <dbReference type="PROSITE" id="PS50076"/>
    </source>
</evidence>
<dbReference type="Gene3D" id="1.10.287.110">
    <property type="entry name" value="DnaJ domain"/>
    <property type="match status" value="1"/>
</dbReference>
<dbReference type="SMART" id="SM00271">
    <property type="entry name" value="DnaJ"/>
    <property type="match status" value="1"/>
</dbReference>
<name>A0ABD1J6S6_9TELE</name>
<dbReference type="SUPFAM" id="SSF46565">
    <property type="entry name" value="Chaperone J-domain"/>
    <property type="match status" value="1"/>
</dbReference>
<evidence type="ECO:0000256" key="2">
    <source>
        <dbReference type="ARBA" id="ARBA00054761"/>
    </source>
</evidence>
<dbReference type="InterPro" id="IPR056453">
    <property type="entry name" value="HTH_DNAJC9"/>
</dbReference>
<dbReference type="PRINTS" id="PR00625">
    <property type="entry name" value="JDOMAIN"/>
</dbReference>
<evidence type="ECO:0000256" key="1">
    <source>
        <dbReference type="ARBA" id="ARBA00022553"/>
    </source>
</evidence>
<protein>
    <recommendedName>
        <fullName evidence="3">DnaJ homolog subfamily C member 9</fullName>
    </recommendedName>
</protein>
<dbReference type="EMBL" id="JBHFQA010000018">
    <property type="protein sequence ID" value="KAL2082898.1"/>
    <property type="molecule type" value="Genomic_DNA"/>
</dbReference>
<sequence length="254" mass="29293">MGLMENCQDLFGTTDLYGVLGLSKQANDSEIRRSYYKVSLQVHPDRAPGDPQATEKFQVLGKLYKVLSDKEQRAIYDEQGIVDEENDSLTQNRDWEEYWRLLFPKITLQDIVEFEQKYKGSEEERQDLMQLYQQHEGDMDAIMASALCCTQEDEPRIVALIQAAIDAGEVPAHNAFSKESDRKKKARRKRAEREKQEAEEMQREMGLDTEEDSLVVMLKQRQKAREQGFNSFLADLEAKYSKPGKAKGLKKGKK</sequence>